<dbReference type="RefSeq" id="WP_159469040.1">
    <property type="nucleotide sequence ID" value="NZ_BAAATH010000043.1"/>
</dbReference>
<proteinExistence type="predicted"/>
<dbReference type="Proteomes" id="UP000435837">
    <property type="component" value="Unassembled WGS sequence"/>
</dbReference>
<sequence length="121" mass="13258">MAVAGRPAAERAAASLVLPQVRGDEESTQNYYGEDGKPVAYKERLFQNILHGPDIVPGLTERAVMEIAGFEQSNPKPADSLKGMRGEALMNYLLKYLLRPQAMLPNAAQIAEENISYHVST</sequence>
<dbReference type="AlphaFoldDB" id="A0A640RYK7"/>
<protein>
    <submittedName>
        <fullName evidence="1">Uncharacterized protein</fullName>
    </submittedName>
</protein>
<evidence type="ECO:0000313" key="1">
    <source>
        <dbReference type="EMBL" id="GFE03950.1"/>
    </source>
</evidence>
<dbReference type="OrthoDB" id="9153660at2"/>
<evidence type="ECO:0000313" key="2">
    <source>
        <dbReference type="Proteomes" id="UP000435837"/>
    </source>
</evidence>
<gene>
    <name evidence="1" type="ORF">Scani_02180</name>
</gene>
<accession>A0A640RYK7</accession>
<name>A0A640RYK7_9ACTN</name>
<dbReference type="EMBL" id="BLIN01000001">
    <property type="protein sequence ID" value="GFE03950.1"/>
    <property type="molecule type" value="Genomic_DNA"/>
</dbReference>
<reference evidence="1 2" key="1">
    <citation type="submission" date="2019-12" db="EMBL/GenBank/DDBJ databases">
        <title>Whole genome shotgun sequence of Streptomyces caniferus NBRC 15389.</title>
        <authorList>
            <person name="Ichikawa N."/>
            <person name="Kimura A."/>
            <person name="Kitahashi Y."/>
            <person name="Komaki H."/>
            <person name="Tamura T."/>
        </authorList>
    </citation>
    <scope>NUCLEOTIDE SEQUENCE [LARGE SCALE GENOMIC DNA]</scope>
    <source>
        <strain evidence="1 2">NBRC 15389</strain>
    </source>
</reference>
<comment type="caution">
    <text evidence="1">The sequence shown here is derived from an EMBL/GenBank/DDBJ whole genome shotgun (WGS) entry which is preliminary data.</text>
</comment>
<organism evidence="1 2">
    <name type="scientific">Streptomyces caniferus</name>
    <dbReference type="NCBI Taxonomy" id="285557"/>
    <lineage>
        <taxon>Bacteria</taxon>
        <taxon>Bacillati</taxon>
        <taxon>Actinomycetota</taxon>
        <taxon>Actinomycetes</taxon>
        <taxon>Kitasatosporales</taxon>
        <taxon>Streptomycetaceae</taxon>
        <taxon>Streptomyces</taxon>
    </lineage>
</organism>